<dbReference type="InterPro" id="IPR013397">
    <property type="entry name" value="CRISPR-assoc_prot_Csy1"/>
</dbReference>
<name>A0A1I3BSR7_SELRU</name>
<organism evidence="1 2">
    <name type="scientific">Selenomonas ruminantium</name>
    <dbReference type="NCBI Taxonomy" id="971"/>
    <lineage>
        <taxon>Bacteria</taxon>
        <taxon>Bacillati</taxon>
        <taxon>Bacillota</taxon>
        <taxon>Negativicutes</taxon>
        <taxon>Selenomonadales</taxon>
        <taxon>Selenomonadaceae</taxon>
        <taxon>Selenomonas</taxon>
    </lineage>
</organism>
<evidence type="ECO:0000313" key="1">
    <source>
        <dbReference type="EMBL" id="SFH64979.1"/>
    </source>
</evidence>
<proteinExistence type="predicted"/>
<dbReference type="Proteomes" id="UP000183639">
    <property type="component" value="Unassembled WGS sequence"/>
</dbReference>
<dbReference type="EMBL" id="FOQK01000001">
    <property type="protein sequence ID" value="SFH64979.1"/>
    <property type="molecule type" value="Genomic_DNA"/>
</dbReference>
<reference evidence="1 2" key="1">
    <citation type="submission" date="2016-10" db="EMBL/GenBank/DDBJ databases">
        <authorList>
            <person name="de Groot N.N."/>
        </authorList>
    </citation>
    <scope>NUCLEOTIDE SEQUENCE [LARGE SCALE GENOMIC DNA]</scope>
    <source>
        <strain evidence="1 2">Z108</strain>
    </source>
</reference>
<dbReference type="RefSeq" id="WP_177207137.1">
    <property type="nucleotide sequence ID" value="NZ_FOQK01000001.1"/>
</dbReference>
<evidence type="ECO:0000313" key="2">
    <source>
        <dbReference type="Proteomes" id="UP000183639"/>
    </source>
</evidence>
<dbReference type="AlphaFoldDB" id="A0A1I3BSR7"/>
<gene>
    <name evidence="1" type="ORF">SAMN04487861_101188</name>
</gene>
<protein>
    <submittedName>
        <fullName evidence="1">CRISPR-associated protein Csy1</fullName>
    </submittedName>
</protein>
<dbReference type="Pfam" id="PF09611">
    <property type="entry name" value="Cas_Csy1"/>
    <property type="match status" value="1"/>
</dbReference>
<accession>A0A1I3BSR7</accession>
<sequence length="385" mass="44655">MVSIFSDYVQSEADKKNKSKKEWLLDIAKNADKCLFATHIGRFTNPDVTVNWQANINDRPAEGYVSTASVSCSTDVFVAANYMATASLLQQKLEDGKSVYEHLLLDDDYLAQDITDTGADYVVVRSALLEIRTHEKPTTTDTRLKQVYFPVGDGYHLLTVLPPSSLMQEVRLRIRAMEDDARQACDKKSEKYGDVHERIYNLTQMKFGGTKPQNISFNNNRLGGRSYMLPSLPPNVREQTIAYPRNDFFRDTLRLRDFRYLFLQLHGCYTDNRNNLAIRQKIRGVEKKIMDRAMQSVYALRQKEGGWSDSRRLSKAQRIWLDEKYKAERYEEDGWQPDIVKDFSAWLMLTYEWILKRDKILLGDGELKALSKEICVLIREDLQKQ</sequence>